<evidence type="ECO:0000313" key="2">
    <source>
        <dbReference type="EMBL" id="BDU74941.1"/>
    </source>
</evidence>
<dbReference type="Pfam" id="PF12706">
    <property type="entry name" value="Lactamase_B_2"/>
    <property type="match status" value="1"/>
</dbReference>
<gene>
    <name evidence="2" type="ORF">METEAL_41150</name>
</gene>
<dbReference type="Gene3D" id="3.60.15.10">
    <property type="entry name" value="Ribonuclease Z/Hydroxyacylglutathione hydrolase-like"/>
    <property type="match status" value="1"/>
</dbReference>
<dbReference type="SUPFAM" id="SSF56281">
    <property type="entry name" value="Metallo-hydrolase/oxidoreductase"/>
    <property type="match status" value="1"/>
</dbReference>
<dbReference type="EMBL" id="AP027080">
    <property type="protein sequence ID" value="BDU74941.1"/>
    <property type="molecule type" value="Genomic_DNA"/>
</dbReference>
<dbReference type="InterPro" id="IPR001279">
    <property type="entry name" value="Metallo-B-lactamas"/>
</dbReference>
<dbReference type="InterPro" id="IPR052533">
    <property type="entry name" value="WalJ/YycJ-like"/>
</dbReference>
<evidence type="ECO:0000313" key="3">
    <source>
        <dbReference type="Proteomes" id="UP001238179"/>
    </source>
</evidence>
<dbReference type="PANTHER" id="PTHR47619">
    <property type="entry name" value="METALLO-HYDROLASE YYCJ-RELATED"/>
    <property type="match status" value="1"/>
</dbReference>
<dbReference type="RefSeq" id="WP_316413622.1">
    <property type="nucleotide sequence ID" value="NZ_AP027080.1"/>
</dbReference>
<organism evidence="2 3">
    <name type="scientific">Mesoterricola silvestris</name>
    <dbReference type="NCBI Taxonomy" id="2927979"/>
    <lineage>
        <taxon>Bacteria</taxon>
        <taxon>Pseudomonadati</taxon>
        <taxon>Acidobacteriota</taxon>
        <taxon>Holophagae</taxon>
        <taxon>Holophagales</taxon>
        <taxon>Holophagaceae</taxon>
        <taxon>Mesoterricola</taxon>
    </lineage>
</organism>
<reference evidence="3" key="1">
    <citation type="journal article" date="2023" name="Int. J. Syst. Evol. Microbiol.">
        <title>Mesoterricola silvestris gen. nov., sp. nov., Mesoterricola sediminis sp. nov., Geothrix oryzae sp. nov., Geothrix edaphica sp. nov., Geothrix rubra sp. nov., and Geothrix limicola sp. nov., six novel members of Acidobacteriota isolated from soils.</title>
        <authorList>
            <person name="Itoh H."/>
            <person name="Sugisawa Y."/>
            <person name="Mise K."/>
            <person name="Xu Z."/>
            <person name="Kuniyasu M."/>
            <person name="Ushijima N."/>
            <person name="Kawano K."/>
            <person name="Kobayashi E."/>
            <person name="Shiratori Y."/>
            <person name="Masuda Y."/>
            <person name="Senoo K."/>
        </authorList>
    </citation>
    <scope>NUCLEOTIDE SEQUENCE [LARGE SCALE GENOMIC DNA]</scope>
    <source>
        <strain evidence="3">W79</strain>
    </source>
</reference>
<protein>
    <submittedName>
        <fullName evidence="2">MBL fold metallo-hydrolase</fullName>
    </submittedName>
</protein>
<name>A0AA48GZY3_9BACT</name>
<sequence length="259" mass="27988">MRYASLASGSKGNCHAFSRGSETLLVDAGISLKQIRLRLAELGWDPGQVRAVAITHEHSDHIAAIPVLLRNTDWDLLATPETLARIQAIQGIEIPRSRWIPLRAGEAVPWNGMTVLPFTTPHDAADSVAYRIEAGGFHAAVVTDLGHPTALVEDHCRDLDLLVLEANHDVQMLREGGYPAVLKARILSRVGHLSNESMGELLGRVLSGRLRNVVLAHLSEQNNDPELARFAAEGILRGTATALHVACQASALLVADPEN</sequence>
<proteinExistence type="predicted"/>
<accession>A0AA48GZY3</accession>
<dbReference type="SMART" id="SM00849">
    <property type="entry name" value="Lactamase_B"/>
    <property type="match status" value="1"/>
</dbReference>
<dbReference type="AlphaFoldDB" id="A0AA48GZY3"/>
<evidence type="ECO:0000259" key="1">
    <source>
        <dbReference type="SMART" id="SM00849"/>
    </source>
</evidence>
<keyword evidence="3" id="KW-1185">Reference proteome</keyword>
<dbReference type="InterPro" id="IPR036866">
    <property type="entry name" value="RibonucZ/Hydroxyglut_hydro"/>
</dbReference>
<dbReference type="PANTHER" id="PTHR47619:SF1">
    <property type="entry name" value="EXODEOXYRIBONUCLEASE WALJ"/>
    <property type="match status" value="1"/>
</dbReference>
<dbReference type="KEGG" id="msil:METEAL_41150"/>
<dbReference type="Proteomes" id="UP001238179">
    <property type="component" value="Chromosome"/>
</dbReference>
<feature type="domain" description="Metallo-beta-lactamase" evidence="1">
    <location>
        <begin position="11"/>
        <end position="192"/>
    </location>
</feature>